<evidence type="ECO:0000313" key="17">
    <source>
        <dbReference type="EMBL" id="TYP91995.1"/>
    </source>
</evidence>
<evidence type="ECO:0000256" key="9">
    <source>
        <dbReference type="ARBA" id="ARBA00022605"/>
    </source>
</evidence>
<dbReference type="Gene3D" id="3.10.20.810">
    <property type="entry name" value="Phosphoribosyl-AMP cyclohydrolase"/>
    <property type="match status" value="1"/>
</dbReference>
<accession>A0A5D3YFK1</accession>
<keyword evidence="12 15" id="KW-0067">ATP-binding</keyword>
<dbReference type="InterPro" id="IPR023019">
    <property type="entry name" value="His_synth_HisIE"/>
</dbReference>
<dbReference type="NCBIfam" id="TIGR03188">
    <property type="entry name" value="histidine_hisI"/>
    <property type="match status" value="1"/>
</dbReference>
<dbReference type="SUPFAM" id="SSF101386">
    <property type="entry name" value="all-alpha NTP pyrophosphatases"/>
    <property type="match status" value="1"/>
</dbReference>
<evidence type="ECO:0000256" key="12">
    <source>
        <dbReference type="ARBA" id="ARBA00022840"/>
    </source>
</evidence>
<dbReference type="InterPro" id="IPR002496">
    <property type="entry name" value="PRib_AMP_CycHydrolase_dom"/>
</dbReference>
<dbReference type="InterPro" id="IPR021130">
    <property type="entry name" value="PRib-ATP_PPHydrolase-like"/>
</dbReference>
<evidence type="ECO:0000256" key="4">
    <source>
        <dbReference type="ARBA" id="ARBA00005169"/>
    </source>
</evidence>
<dbReference type="EC" id="3.5.4.19" evidence="15"/>
<comment type="catalytic activity">
    <reaction evidence="2 15">
        <text>1-(5-phospho-beta-D-ribosyl)-ATP + H2O = 1-(5-phospho-beta-D-ribosyl)-5'-AMP + diphosphate + H(+)</text>
        <dbReference type="Rhea" id="RHEA:22828"/>
        <dbReference type="ChEBI" id="CHEBI:15377"/>
        <dbReference type="ChEBI" id="CHEBI:15378"/>
        <dbReference type="ChEBI" id="CHEBI:33019"/>
        <dbReference type="ChEBI" id="CHEBI:59457"/>
        <dbReference type="ChEBI" id="CHEBI:73183"/>
        <dbReference type="EC" id="3.6.1.31"/>
    </reaction>
</comment>
<dbReference type="FunFam" id="3.10.20.810:FF:000001">
    <property type="entry name" value="Histidine biosynthesis bifunctional protein HisIE"/>
    <property type="match status" value="1"/>
</dbReference>
<dbReference type="CDD" id="cd11534">
    <property type="entry name" value="NTP-PPase_HisIE_like"/>
    <property type="match status" value="1"/>
</dbReference>
<dbReference type="InterPro" id="IPR038019">
    <property type="entry name" value="PRib_AMP_CycHydrolase_sf"/>
</dbReference>
<keyword evidence="14 15" id="KW-0511">Multifunctional enzyme</keyword>
<keyword evidence="10 15" id="KW-0547">Nucleotide-binding</keyword>
<comment type="similarity">
    <text evidence="6 15">In the C-terminal section; belongs to the PRA-PH family.</text>
</comment>
<comment type="caution">
    <text evidence="17">The sequence shown here is derived from an EMBL/GenBank/DDBJ whole genome shotgun (WGS) entry which is preliminary data.</text>
</comment>
<keyword evidence="13 15" id="KW-0368">Histidine biosynthesis</keyword>
<evidence type="ECO:0000256" key="8">
    <source>
        <dbReference type="ARBA" id="ARBA00022490"/>
    </source>
</evidence>
<evidence type="ECO:0000313" key="18">
    <source>
        <dbReference type="Proteomes" id="UP000324595"/>
    </source>
</evidence>
<evidence type="ECO:0000256" key="13">
    <source>
        <dbReference type="ARBA" id="ARBA00023102"/>
    </source>
</evidence>
<dbReference type="GO" id="GO:0005524">
    <property type="term" value="F:ATP binding"/>
    <property type="evidence" value="ECO:0007669"/>
    <property type="project" value="UniProtKB-KW"/>
</dbReference>
<dbReference type="EC" id="3.6.1.31" evidence="15"/>
<dbReference type="EMBL" id="VNHY01000004">
    <property type="protein sequence ID" value="TYP91995.1"/>
    <property type="molecule type" value="Genomic_DNA"/>
</dbReference>
<evidence type="ECO:0000256" key="11">
    <source>
        <dbReference type="ARBA" id="ARBA00022801"/>
    </source>
</evidence>
<proteinExistence type="inferred from homology"/>
<dbReference type="NCBIfam" id="NF002747">
    <property type="entry name" value="PRK02759.1"/>
    <property type="match status" value="1"/>
</dbReference>
<dbReference type="Proteomes" id="UP000324595">
    <property type="component" value="Unassembled WGS sequence"/>
</dbReference>
<evidence type="ECO:0000256" key="1">
    <source>
        <dbReference type="ARBA" id="ARBA00000024"/>
    </source>
</evidence>
<dbReference type="HAMAP" id="MF_01019">
    <property type="entry name" value="HisIE"/>
    <property type="match status" value="1"/>
</dbReference>
<dbReference type="GO" id="GO:0005737">
    <property type="term" value="C:cytoplasm"/>
    <property type="evidence" value="ECO:0007669"/>
    <property type="project" value="UniProtKB-SubCell"/>
</dbReference>
<gene>
    <name evidence="15" type="primary">hisI</name>
    <name evidence="15" type="synonym">hisIE</name>
    <name evidence="17" type="ORF">LX73_2238</name>
</gene>
<feature type="region of interest" description="Phosphoribosyl-ATP pyrophosphohydrolase" evidence="15">
    <location>
        <begin position="116"/>
        <end position="204"/>
    </location>
</feature>
<dbReference type="PANTHER" id="PTHR42945">
    <property type="entry name" value="HISTIDINE BIOSYNTHESIS BIFUNCTIONAL PROTEIN"/>
    <property type="match status" value="1"/>
</dbReference>
<evidence type="ECO:0000256" key="7">
    <source>
        <dbReference type="ARBA" id="ARBA00008299"/>
    </source>
</evidence>
<dbReference type="HAMAP" id="MF_01020">
    <property type="entry name" value="HisE"/>
    <property type="match status" value="1"/>
</dbReference>
<reference evidence="17 18" key="1">
    <citation type="submission" date="2019-07" db="EMBL/GenBank/DDBJ databases">
        <title>Genomic Encyclopedia of Archaeal and Bacterial Type Strains, Phase II (KMG-II): from individual species to whole genera.</title>
        <authorList>
            <person name="Goeker M."/>
        </authorList>
    </citation>
    <scope>NUCLEOTIDE SEQUENCE [LARGE SCALE GENOMIC DNA]</scope>
    <source>
        <strain evidence="17 18">DSM 21935</strain>
    </source>
</reference>
<dbReference type="Pfam" id="PF01502">
    <property type="entry name" value="PRA-CH"/>
    <property type="match status" value="1"/>
</dbReference>
<dbReference type="GO" id="GO:0004635">
    <property type="term" value="F:phosphoribosyl-AMP cyclohydrolase activity"/>
    <property type="evidence" value="ECO:0007669"/>
    <property type="project" value="UniProtKB-UniRule"/>
</dbReference>
<dbReference type="PANTHER" id="PTHR42945:SF9">
    <property type="entry name" value="HISTIDINE BIOSYNTHESIS BIFUNCTIONAL PROTEIN HISIE"/>
    <property type="match status" value="1"/>
</dbReference>
<comment type="pathway">
    <text evidence="4 15">Amino-acid biosynthesis; L-histidine biosynthesis; L-histidine from 5-phospho-alpha-D-ribose 1-diphosphate: step 3/9.</text>
</comment>
<evidence type="ECO:0000259" key="16">
    <source>
        <dbReference type="Pfam" id="PF01502"/>
    </source>
</evidence>
<protein>
    <recommendedName>
        <fullName evidence="15">Histidine biosynthesis bifunctional protein HisIE</fullName>
    </recommendedName>
    <domain>
        <recommendedName>
            <fullName evidence="15">Phosphoribosyl-AMP cyclohydrolase</fullName>
            <shortName evidence="15">PRA-CH</shortName>
            <ecNumber evidence="15">3.5.4.19</ecNumber>
        </recommendedName>
    </domain>
    <domain>
        <recommendedName>
            <fullName evidence="15">Phosphoribosyl-ATP pyrophosphatase</fullName>
            <shortName evidence="15">PRA-PH</shortName>
            <ecNumber evidence="15">3.6.1.31</ecNumber>
        </recommendedName>
    </domain>
</protein>
<evidence type="ECO:0000256" key="5">
    <source>
        <dbReference type="ARBA" id="ARBA00005204"/>
    </source>
</evidence>
<dbReference type="RefSeq" id="WP_148899565.1">
    <property type="nucleotide sequence ID" value="NZ_VNHY01000004.1"/>
</dbReference>
<sequence>MIDIETLDFKKVNGLIPAIIQDAKTFQVLMLGYMNKEALETTLENERVTFYSRSKERLWTKGETSGNYLDLVDIQQDCDDDTLLILANPQGPICHTGEQSCFYEKDFKPKQKLAFLNDLEELIISRKNEMPDNSYTTSLFEKGIDEIAQKVGEEAVETIIEAKNNQEEALKNETADLLYHLLVLLAEKNLSLSDITDLLKKRHE</sequence>
<comment type="catalytic activity">
    <reaction evidence="1 15">
        <text>1-(5-phospho-beta-D-ribosyl)-5'-AMP + H2O = 1-(5-phospho-beta-D-ribosyl)-5-[(5-phospho-beta-D-ribosylamino)methylideneamino]imidazole-4-carboxamide</text>
        <dbReference type="Rhea" id="RHEA:20049"/>
        <dbReference type="ChEBI" id="CHEBI:15377"/>
        <dbReference type="ChEBI" id="CHEBI:58435"/>
        <dbReference type="ChEBI" id="CHEBI:59457"/>
        <dbReference type="EC" id="3.5.4.19"/>
    </reaction>
</comment>
<evidence type="ECO:0000256" key="6">
    <source>
        <dbReference type="ARBA" id="ARBA00007731"/>
    </source>
</evidence>
<evidence type="ECO:0000256" key="10">
    <source>
        <dbReference type="ARBA" id="ARBA00022741"/>
    </source>
</evidence>
<dbReference type="Gene3D" id="1.10.287.1080">
    <property type="entry name" value="MazG-like"/>
    <property type="match status" value="1"/>
</dbReference>
<dbReference type="Pfam" id="PF01503">
    <property type="entry name" value="PRA-PH"/>
    <property type="match status" value="1"/>
</dbReference>
<feature type="region of interest" description="Phosphoribosyl-AMP cyclohydrolase" evidence="15">
    <location>
        <begin position="1"/>
        <end position="115"/>
    </location>
</feature>
<keyword evidence="8 15" id="KW-0963">Cytoplasm</keyword>
<comment type="subcellular location">
    <subcellularLocation>
        <location evidence="3 15">Cytoplasm</location>
    </subcellularLocation>
</comment>
<evidence type="ECO:0000256" key="14">
    <source>
        <dbReference type="ARBA" id="ARBA00023268"/>
    </source>
</evidence>
<dbReference type="FunFam" id="1.10.287.1080:FF:000002">
    <property type="entry name" value="Histidine biosynthesis bifunctional protein HisIE"/>
    <property type="match status" value="1"/>
</dbReference>
<evidence type="ECO:0000256" key="15">
    <source>
        <dbReference type="HAMAP-Rule" id="MF_01019"/>
    </source>
</evidence>
<evidence type="ECO:0000256" key="2">
    <source>
        <dbReference type="ARBA" id="ARBA00001460"/>
    </source>
</evidence>
<name>A0A5D3YFK1_9BACT</name>
<dbReference type="GO" id="GO:0000105">
    <property type="term" value="P:L-histidine biosynthetic process"/>
    <property type="evidence" value="ECO:0007669"/>
    <property type="project" value="UniProtKB-UniRule"/>
</dbReference>
<dbReference type="OrthoDB" id="9795769at2"/>
<keyword evidence="11 15" id="KW-0378">Hydrolase</keyword>
<evidence type="ECO:0000256" key="3">
    <source>
        <dbReference type="ARBA" id="ARBA00004496"/>
    </source>
</evidence>
<keyword evidence="9 15" id="KW-0028">Amino-acid biosynthesis</keyword>
<organism evidence="17 18">
    <name type="scientific">Fodinibius salinus</name>
    <dbReference type="NCBI Taxonomy" id="860790"/>
    <lineage>
        <taxon>Bacteria</taxon>
        <taxon>Pseudomonadati</taxon>
        <taxon>Balneolota</taxon>
        <taxon>Balneolia</taxon>
        <taxon>Balneolales</taxon>
        <taxon>Balneolaceae</taxon>
        <taxon>Fodinibius</taxon>
    </lineage>
</organism>
<feature type="domain" description="Phosphoribosyl-AMP cyclohydrolase" evidence="16">
    <location>
        <begin position="30"/>
        <end position="103"/>
    </location>
</feature>
<dbReference type="NCBIfam" id="NF000768">
    <property type="entry name" value="PRK00051.1"/>
    <property type="match status" value="1"/>
</dbReference>
<dbReference type="InterPro" id="IPR008179">
    <property type="entry name" value="HisE"/>
</dbReference>
<dbReference type="AlphaFoldDB" id="A0A5D3YFK1"/>
<comment type="similarity">
    <text evidence="7 15">In the N-terminal section; belongs to the PRA-CH family.</text>
</comment>
<dbReference type="SUPFAM" id="SSF141734">
    <property type="entry name" value="HisI-like"/>
    <property type="match status" value="1"/>
</dbReference>
<dbReference type="UniPathway" id="UPA00031">
    <property type="reaction ID" value="UER00007"/>
</dbReference>
<dbReference type="GO" id="GO:0004636">
    <property type="term" value="F:phosphoribosyl-ATP diphosphatase activity"/>
    <property type="evidence" value="ECO:0007669"/>
    <property type="project" value="UniProtKB-UniRule"/>
</dbReference>
<comment type="pathway">
    <text evidence="5 15">Amino-acid biosynthesis; L-histidine biosynthesis; L-histidine from 5-phospho-alpha-D-ribose 1-diphosphate: step 2/9.</text>
</comment>
<keyword evidence="18" id="KW-1185">Reference proteome</keyword>